<dbReference type="Proteomes" id="UP001299596">
    <property type="component" value="Unassembled WGS sequence"/>
</dbReference>
<name>A0ABU5XKW0_9MYCO</name>
<organism evidence="1 2">
    <name type="scientific">[Mycobacterium] crassicus</name>
    <dbReference type="NCBI Taxonomy" id="2872309"/>
    <lineage>
        <taxon>Bacteria</taxon>
        <taxon>Bacillati</taxon>
        <taxon>Actinomycetota</taxon>
        <taxon>Actinomycetes</taxon>
        <taxon>Mycobacteriales</taxon>
        <taxon>Mycobacteriaceae</taxon>
        <taxon>Mycolicibacter</taxon>
    </lineage>
</organism>
<comment type="caution">
    <text evidence="1">The sequence shown here is derived from an EMBL/GenBank/DDBJ whole genome shotgun (WGS) entry which is preliminary data.</text>
</comment>
<accession>A0ABU5XKW0</accession>
<dbReference type="RefSeq" id="WP_329780528.1">
    <property type="nucleotide sequence ID" value="NZ_JAYJJR010000013.1"/>
</dbReference>
<reference evidence="1 2" key="1">
    <citation type="submission" date="2023-12" db="EMBL/GenBank/DDBJ databases">
        <title>Description of new species of Mycobacterium terrae complex isolated from sewage at the Sao Paulo Zoological Park Foundation in Brazil.</title>
        <authorList>
            <person name="Romagnoli C.L."/>
            <person name="Conceicao E.C."/>
            <person name="Machado E."/>
            <person name="Barreto L.B.P.F."/>
            <person name="Sharma A."/>
            <person name="Silva N.M."/>
            <person name="Marques L.E."/>
            <person name="Juliana M.A."/>
            <person name="Lourenco M.C.S."/>
            <person name="Digiampietri L.A."/>
            <person name="Suffys P.N."/>
            <person name="Viana-Niero C."/>
        </authorList>
    </citation>
    <scope>NUCLEOTIDE SEQUENCE [LARGE SCALE GENOMIC DNA]</scope>
    <source>
        <strain evidence="1 2">MYC098</strain>
    </source>
</reference>
<protein>
    <submittedName>
        <fullName evidence="1">Uncharacterized protein</fullName>
    </submittedName>
</protein>
<keyword evidence="2" id="KW-1185">Reference proteome</keyword>
<evidence type="ECO:0000313" key="2">
    <source>
        <dbReference type="Proteomes" id="UP001299596"/>
    </source>
</evidence>
<dbReference type="EMBL" id="JAYJJR010000013">
    <property type="protein sequence ID" value="MEB3022925.1"/>
    <property type="molecule type" value="Genomic_DNA"/>
</dbReference>
<proteinExistence type="predicted"/>
<sequence>MAIPVFFTAELLPFGDLRGSAIDDATTALGAELKEFFADKGDFVMGSGSDAVVGMTLDQSVENPDVRVAIASLVGGFRGMDDADAVLALAKSFTSEQFKNVTVSLDESSIANHPTGEPADKAGAS</sequence>
<gene>
    <name evidence="1" type="ORF">K6T79_17940</name>
</gene>
<evidence type="ECO:0000313" key="1">
    <source>
        <dbReference type="EMBL" id="MEB3022925.1"/>
    </source>
</evidence>